<protein>
    <submittedName>
        <fullName evidence="1">Uncharacterized protein</fullName>
    </submittedName>
</protein>
<name>A0A9P4Q8D9_9PEZI</name>
<sequence length="242" mass="25426">MPSEATSATVPSGVRAPSAACRLLQLGDTPDYIAARLPCGGIWLSSTSCVHRTAFLHARSKARASQRACAGTSPEHGGCVGLGVAQCSVVWCSVMRMRRYLLAAAQLCFLLMDRQRAAPSPACPRRLHRVVRPDCAHFLNAIPTAGPQCPPQEGGGGMRVCMHGSQALSPSPLDALGAQGWQPNQRSLSASLTPTTPVPILAVQHRAMCGLRLLQGGVLSDGQVDRGGVTYLPMQAGVNGKR</sequence>
<gene>
    <name evidence="1" type="ORF">K431DRAFT_103498</name>
</gene>
<dbReference type="EMBL" id="MU003805">
    <property type="protein sequence ID" value="KAF2719917.1"/>
    <property type="molecule type" value="Genomic_DNA"/>
</dbReference>
<dbReference type="Proteomes" id="UP000799441">
    <property type="component" value="Unassembled WGS sequence"/>
</dbReference>
<accession>A0A9P4Q8D9</accession>
<keyword evidence="2" id="KW-1185">Reference proteome</keyword>
<evidence type="ECO:0000313" key="2">
    <source>
        <dbReference type="Proteomes" id="UP000799441"/>
    </source>
</evidence>
<dbReference type="AlphaFoldDB" id="A0A9P4Q8D9"/>
<reference evidence="1" key="1">
    <citation type="journal article" date="2020" name="Stud. Mycol.">
        <title>101 Dothideomycetes genomes: a test case for predicting lifestyles and emergence of pathogens.</title>
        <authorList>
            <person name="Haridas S."/>
            <person name="Albert R."/>
            <person name="Binder M."/>
            <person name="Bloem J."/>
            <person name="Labutti K."/>
            <person name="Salamov A."/>
            <person name="Andreopoulos B."/>
            <person name="Baker S."/>
            <person name="Barry K."/>
            <person name="Bills G."/>
            <person name="Bluhm B."/>
            <person name="Cannon C."/>
            <person name="Castanera R."/>
            <person name="Culley D."/>
            <person name="Daum C."/>
            <person name="Ezra D."/>
            <person name="Gonzalez J."/>
            <person name="Henrissat B."/>
            <person name="Kuo A."/>
            <person name="Liang C."/>
            <person name="Lipzen A."/>
            <person name="Lutzoni F."/>
            <person name="Magnuson J."/>
            <person name="Mondo S."/>
            <person name="Nolan M."/>
            <person name="Ohm R."/>
            <person name="Pangilinan J."/>
            <person name="Park H.-J."/>
            <person name="Ramirez L."/>
            <person name="Alfaro M."/>
            <person name="Sun H."/>
            <person name="Tritt A."/>
            <person name="Yoshinaga Y."/>
            <person name="Zwiers L.-H."/>
            <person name="Turgeon B."/>
            <person name="Goodwin S."/>
            <person name="Spatafora J."/>
            <person name="Crous P."/>
            <person name="Grigoriev I."/>
        </authorList>
    </citation>
    <scope>NUCLEOTIDE SEQUENCE</scope>
    <source>
        <strain evidence="1">CBS 116435</strain>
    </source>
</reference>
<organism evidence="1 2">
    <name type="scientific">Polychaeton citri CBS 116435</name>
    <dbReference type="NCBI Taxonomy" id="1314669"/>
    <lineage>
        <taxon>Eukaryota</taxon>
        <taxon>Fungi</taxon>
        <taxon>Dikarya</taxon>
        <taxon>Ascomycota</taxon>
        <taxon>Pezizomycotina</taxon>
        <taxon>Dothideomycetes</taxon>
        <taxon>Dothideomycetidae</taxon>
        <taxon>Capnodiales</taxon>
        <taxon>Capnodiaceae</taxon>
        <taxon>Polychaeton</taxon>
    </lineage>
</organism>
<evidence type="ECO:0000313" key="1">
    <source>
        <dbReference type="EMBL" id="KAF2719917.1"/>
    </source>
</evidence>
<proteinExistence type="predicted"/>
<comment type="caution">
    <text evidence="1">The sequence shown here is derived from an EMBL/GenBank/DDBJ whole genome shotgun (WGS) entry which is preliminary data.</text>
</comment>